<reference evidence="3" key="2">
    <citation type="submission" date="2016-10" db="EMBL/GenBank/DDBJ databases">
        <authorList>
            <person name="Wibberg D."/>
        </authorList>
    </citation>
    <scope>NUCLEOTIDE SEQUENCE [LARGE SCALE GENOMIC DNA]</scope>
</reference>
<reference evidence="1" key="3">
    <citation type="submission" date="2016-10" db="EMBL/GenBank/DDBJ databases">
        <authorList>
            <person name="de Groot N.N."/>
        </authorList>
    </citation>
    <scope>NUCLEOTIDE SEQUENCE [LARGE SCALE GENOMIC DNA]</scope>
    <source>
        <strain evidence="1">CCBAU85039</strain>
    </source>
</reference>
<name>A0A1H8MI38_9HYPH</name>
<dbReference type="Proteomes" id="UP000183063">
    <property type="component" value="Unassembled WGS sequence"/>
</dbReference>
<proteinExistence type="predicted"/>
<evidence type="ECO:0008006" key="5">
    <source>
        <dbReference type="Google" id="ProtNLM"/>
    </source>
</evidence>
<dbReference type="EMBL" id="FOCV01000012">
    <property type="protein sequence ID" value="SEO16963.1"/>
    <property type="molecule type" value="Genomic_DNA"/>
</dbReference>
<dbReference type="RefSeq" id="WP_072376445.1">
    <property type="nucleotide sequence ID" value="NZ_FNXB01000015.1"/>
</dbReference>
<evidence type="ECO:0000313" key="1">
    <source>
        <dbReference type="EMBL" id="SEH91868.1"/>
    </source>
</evidence>
<evidence type="ECO:0000313" key="2">
    <source>
        <dbReference type="EMBL" id="SEO16963.1"/>
    </source>
</evidence>
<evidence type="ECO:0000313" key="4">
    <source>
        <dbReference type="Proteomes" id="UP000198939"/>
    </source>
</evidence>
<dbReference type="Proteomes" id="UP000198939">
    <property type="component" value="Unassembled WGS sequence"/>
</dbReference>
<gene>
    <name evidence="1" type="ORF">RTCCBAU85039_3056</name>
    <name evidence="2" type="ORF">SAMN05216228_1012189</name>
</gene>
<dbReference type="OrthoDB" id="8420210at2"/>
<dbReference type="Gene3D" id="6.10.250.730">
    <property type="match status" value="1"/>
</dbReference>
<dbReference type="EMBL" id="FNXB01000015">
    <property type="protein sequence ID" value="SEH91868.1"/>
    <property type="molecule type" value="Genomic_DNA"/>
</dbReference>
<protein>
    <recommendedName>
        <fullName evidence="5">DUF982 domain-containing protein</fullName>
    </recommendedName>
</protein>
<reference evidence="2 4" key="1">
    <citation type="submission" date="2016-10" db="EMBL/GenBank/DDBJ databases">
        <authorList>
            <person name="Varghese N."/>
            <person name="Submissions S."/>
        </authorList>
    </citation>
    <scope>NUCLEOTIDE SEQUENCE [LARGE SCALE GENOMIC DNA]</scope>
    <source>
        <strain evidence="2 4">CGMCC 1.7071</strain>
    </source>
</reference>
<evidence type="ECO:0000313" key="3">
    <source>
        <dbReference type="Proteomes" id="UP000183063"/>
    </source>
</evidence>
<keyword evidence="4" id="KW-1185">Reference proteome</keyword>
<dbReference type="Pfam" id="PF06169">
    <property type="entry name" value="DUF982"/>
    <property type="match status" value="1"/>
</dbReference>
<dbReference type="AlphaFoldDB" id="A0A1H8MI38"/>
<sequence>MPTPDVLWNTPVNVRLQNGAEKSFESIHDTLDFLENEWPKARGAYHDAAVISCRNALRRQTPPAVSKELFLAACLEAGLAVRGGKRRSNGERFSPTVHRHF</sequence>
<dbReference type="InterPro" id="IPR010385">
    <property type="entry name" value="DUF982"/>
</dbReference>
<accession>A0A1H8MI38</accession>
<organism evidence="1 3">
    <name type="scientific">Rhizobium tibeticum</name>
    <dbReference type="NCBI Taxonomy" id="501024"/>
    <lineage>
        <taxon>Bacteria</taxon>
        <taxon>Pseudomonadati</taxon>
        <taxon>Pseudomonadota</taxon>
        <taxon>Alphaproteobacteria</taxon>
        <taxon>Hyphomicrobiales</taxon>
        <taxon>Rhizobiaceae</taxon>
        <taxon>Rhizobium/Agrobacterium group</taxon>
        <taxon>Rhizobium</taxon>
    </lineage>
</organism>